<reference evidence="1 2" key="1">
    <citation type="submission" date="2021-10" db="EMBL/GenBank/DDBJ databases">
        <title>The diversity and Nitrogen Metabolism of Culturable Nitrate-Utilizing Bacteria Within the Oxygen Minimum Zone of the Changjiang (Yangtze River)Estuary.</title>
        <authorList>
            <person name="Zhang D."/>
            <person name="Zheng J."/>
            <person name="Liu S."/>
            <person name="He W."/>
        </authorList>
    </citation>
    <scope>NUCLEOTIDE SEQUENCE [LARGE SCALE GENOMIC DNA]</scope>
    <source>
        <strain evidence="1 2">FXH275-2</strain>
    </source>
</reference>
<evidence type="ECO:0000313" key="2">
    <source>
        <dbReference type="Proteomes" id="UP001198830"/>
    </source>
</evidence>
<organism evidence="1 2">
    <name type="scientific">Sphingobium soli</name>
    <dbReference type="NCBI Taxonomy" id="1591116"/>
    <lineage>
        <taxon>Bacteria</taxon>
        <taxon>Pseudomonadati</taxon>
        <taxon>Pseudomonadota</taxon>
        <taxon>Alphaproteobacteria</taxon>
        <taxon>Sphingomonadales</taxon>
        <taxon>Sphingomonadaceae</taxon>
        <taxon>Sphingobium</taxon>
    </lineage>
</organism>
<dbReference type="EMBL" id="JAJGNP010000004">
    <property type="protein sequence ID" value="MCC4232601.1"/>
    <property type="molecule type" value="Genomic_DNA"/>
</dbReference>
<sequence>MVQGINGLATMFYFCSNRRMERIERDELSAILLSAPGWARVGLTMPDAHMRERAADTLAATIIEKLQGVPAPDVNQLRLPL</sequence>
<dbReference type="Pfam" id="PF20561">
    <property type="entry name" value="DUF6771"/>
    <property type="match status" value="1"/>
</dbReference>
<comment type="caution">
    <text evidence="1">The sequence shown here is derived from an EMBL/GenBank/DDBJ whole genome shotgun (WGS) entry which is preliminary data.</text>
</comment>
<keyword evidence="2" id="KW-1185">Reference proteome</keyword>
<dbReference type="Proteomes" id="UP001198830">
    <property type="component" value="Unassembled WGS sequence"/>
</dbReference>
<protein>
    <submittedName>
        <fullName evidence="1">Uncharacterized protein</fullName>
    </submittedName>
</protein>
<evidence type="ECO:0000313" key="1">
    <source>
        <dbReference type="EMBL" id="MCC4232601.1"/>
    </source>
</evidence>
<gene>
    <name evidence="1" type="ORF">LL253_07845</name>
</gene>
<name>A0ABS8H4U5_9SPHN</name>
<dbReference type="InterPro" id="IPR046662">
    <property type="entry name" value="DUF6771"/>
</dbReference>
<proteinExistence type="predicted"/>
<accession>A0ABS8H4U5</accession>
<dbReference type="RefSeq" id="WP_228226812.1">
    <property type="nucleotide sequence ID" value="NZ_JAJGNP010000004.1"/>
</dbReference>